<evidence type="ECO:0000256" key="3">
    <source>
        <dbReference type="ARBA" id="ARBA00022692"/>
    </source>
</evidence>
<evidence type="ECO:0000256" key="5">
    <source>
        <dbReference type="ARBA" id="ARBA00023136"/>
    </source>
</evidence>
<dbReference type="GO" id="GO:0005384">
    <property type="term" value="F:manganese ion transmembrane transporter activity"/>
    <property type="evidence" value="ECO:0007669"/>
    <property type="project" value="TreeGrafter"/>
</dbReference>
<keyword evidence="2" id="KW-0813">Transport</keyword>
<feature type="transmembrane region" description="Helical" evidence="6">
    <location>
        <begin position="408"/>
        <end position="434"/>
    </location>
</feature>
<organism evidence="7 8">
    <name type="scientific">Sulfobacillus harzensis</name>
    <dbReference type="NCBI Taxonomy" id="2729629"/>
    <lineage>
        <taxon>Bacteria</taxon>
        <taxon>Bacillati</taxon>
        <taxon>Bacillota</taxon>
        <taxon>Clostridia</taxon>
        <taxon>Eubacteriales</taxon>
        <taxon>Clostridiales Family XVII. Incertae Sedis</taxon>
        <taxon>Sulfobacillus</taxon>
    </lineage>
</organism>
<dbReference type="InterPro" id="IPR001046">
    <property type="entry name" value="NRAMP_fam"/>
</dbReference>
<keyword evidence="4 6" id="KW-1133">Transmembrane helix</keyword>
<evidence type="ECO:0000256" key="1">
    <source>
        <dbReference type="ARBA" id="ARBA00004141"/>
    </source>
</evidence>
<feature type="transmembrane region" description="Helical" evidence="6">
    <location>
        <begin position="28"/>
        <end position="45"/>
    </location>
</feature>
<dbReference type="Pfam" id="PF01566">
    <property type="entry name" value="Nramp"/>
    <property type="match status" value="1"/>
</dbReference>
<dbReference type="PANTHER" id="PTHR11706:SF33">
    <property type="entry name" value="NATURAL RESISTANCE-ASSOCIATED MACROPHAGE PROTEIN 2"/>
    <property type="match status" value="1"/>
</dbReference>
<feature type="transmembrane region" description="Helical" evidence="6">
    <location>
        <begin position="168"/>
        <end position="187"/>
    </location>
</feature>
<dbReference type="GO" id="GO:0034755">
    <property type="term" value="P:iron ion transmembrane transport"/>
    <property type="evidence" value="ECO:0007669"/>
    <property type="project" value="TreeGrafter"/>
</dbReference>
<evidence type="ECO:0000256" key="2">
    <source>
        <dbReference type="ARBA" id="ARBA00022448"/>
    </source>
</evidence>
<feature type="transmembrane region" description="Helical" evidence="6">
    <location>
        <begin position="207"/>
        <end position="229"/>
    </location>
</feature>
<gene>
    <name evidence="7" type="ORF">HIJ39_10980</name>
</gene>
<keyword evidence="8" id="KW-1185">Reference proteome</keyword>
<dbReference type="EMBL" id="JABBVZ010000033">
    <property type="protein sequence ID" value="NMP22872.1"/>
    <property type="molecule type" value="Genomic_DNA"/>
</dbReference>
<feature type="transmembrane region" description="Helical" evidence="6">
    <location>
        <begin position="65"/>
        <end position="86"/>
    </location>
</feature>
<feature type="transmembrane region" description="Helical" evidence="6">
    <location>
        <begin position="107"/>
        <end position="125"/>
    </location>
</feature>
<feature type="transmembrane region" description="Helical" evidence="6">
    <location>
        <begin position="131"/>
        <end position="156"/>
    </location>
</feature>
<feature type="transmembrane region" description="Helical" evidence="6">
    <location>
        <begin position="373"/>
        <end position="396"/>
    </location>
</feature>
<dbReference type="Proteomes" id="UP000533476">
    <property type="component" value="Unassembled WGS sequence"/>
</dbReference>
<evidence type="ECO:0000256" key="4">
    <source>
        <dbReference type="ARBA" id="ARBA00022989"/>
    </source>
</evidence>
<evidence type="ECO:0000313" key="7">
    <source>
        <dbReference type="EMBL" id="NMP22872.1"/>
    </source>
</evidence>
<name>A0A7Y0L3Y9_9FIRM</name>
<feature type="transmembrane region" description="Helical" evidence="6">
    <location>
        <begin position="303"/>
        <end position="327"/>
    </location>
</feature>
<protein>
    <submittedName>
        <fullName evidence="7">Divalent metal cation transporter</fullName>
    </submittedName>
</protein>
<reference evidence="7 8" key="1">
    <citation type="submission" date="2020-04" db="EMBL/GenBank/DDBJ databases">
        <authorList>
            <person name="Zhang R."/>
            <person name="Schippers A."/>
        </authorList>
    </citation>
    <scope>NUCLEOTIDE SEQUENCE [LARGE SCALE GENOMIC DNA]</scope>
    <source>
        <strain evidence="7 8">DSM 109850</strain>
    </source>
</reference>
<evidence type="ECO:0000313" key="8">
    <source>
        <dbReference type="Proteomes" id="UP000533476"/>
    </source>
</evidence>
<dbReference type="RefSeq" id="WP_169099608.1">
    <property type="nucleotide sequence ID" value="NZ_JABBVZ010000033.1"/>
</dbReference>
<comment type="subcellular location">
    <subcellularLocation>
        <location evidence="1">Membrane</location>
        <topology evidence="1">Multi-pass membrane protein</topology>
    </subcellularLocation>
</comment>
<keyword evidence="3 6" id="KW-0812">Transmembrane</keyword>
<feature type="transmembrane region" description="Helical" evidence="6">
    <location>
        <begin position="347"/>
        <end position="367"/>
    </location>
</feature>
<dbReference type="GO" id="GO:0005886">
    <property type="term" value="C:plasma membrane"/>
    <property type="evidence" value="ECO:0007669"/>
    <property type="project" value="TreeGrafter"/>
</dbReference>
<proteinExistence type="predicted"/>
<dbReference type="GO" id="GO:0015086">
    <property type="term" value="F:cadmium ion transmembrane transporter activity"/>
    <property type="evidence" value="ECO:0007669"/>
    <property type="project" value="TreeGrafter"/>
</dbReference>
<accession>A0A7Y0L3Y9</accession>
<dbReference type="AlphaFoldDB" id="A0A7Y0L3Y9"/>
<keyword evidence="5 6" id="KW-0472">Membrane</keyword>
<comment type="caution">
    <text evidence="7">The sequence shown here is derived from an EMBL/GenBank/DDBJ whole genome shotgun (WGS) entry which is preliminary data.</text>
</comment>
<dbReference type="PANTHER" id="PTHR11706">
    <property type="entry name" value="SOLUTE CARRIER PROTEIN FAMILY 11 MEMBER"/>
    <property type="match status" value="1"/>
</dbReference>
<sequence>MATQMTEEERNRARDQVRVLKAQHRQNRWRLLWLLVGPGILVMLGENDAPSMLSYSATGSQFGVGFFLPFVVLTFAMAFVAQEITVRLGAVSKTGHADLIYRRFGRFWGNFAMIDLLLTNVMTLITEFVGVVAGAGFFGIPAWVAVAGALCLIVVTTLFRRYWRWERITLAFALCNLIFIPVAFLVHPPWGQVAHAIVTWGPLPGGITNNTIVILLADIGATITPWMLFFQQGAVSDKGLSVKNIRHGRFDTALGALLAAVAAMAAIIATSPLFLHHMNAAQYGAAQFAQALRPYAGRIGSTLFAMGILEAGLVAAITISTSSAYAFGEVTRRAHSLNRSFRDARSFYGVLLLVAVFSGAVVLLPGFPLELVVIIVNVVAVLTMPPAIGFLLILANDRDVMGSHRNTWLLNILGIGVGVFVSLAGVLYAITVIFPGFHL</sequence>
<feature type="transmembrane region" description="Helical" evidence="6">
    <location>
        <begin position="250"/>
        <end position="269"/>
    </location>
</feature>
<evidence type="ECO:0000256" key="6">
    <source>
        <dbReference type="SAM" id="Phobius"/>
    </source>
</evidence>